<dbReference type="InterPro" id="IPR023753">
    <property type="entry name" value="FAD/NAD-binding_dom"/>
</dbReference>
<proteinExistence type="inferred from homology"/>
<evidence type="ECO:0000313" key="8">
    <source>
        <dbReference type="Proteomes" id="UP001165136"/>
    </source>
</evidence>
<dbReference type="Proteomes" id="UP001165136">
    <property type="component" value="Unassembled WGS sequence"/>
</dbReference>
<gene>
    <name evidence="7" type="ORF">Atai01_71310</name>
</gene>
<dbReference type="RefSeq" id="WP_027944523.1">
    <property type="nucleotide sequence ID" value="NZ_BSTI01000024.1"/>
</dbReference>
<keyword evidence="5" id="KW-0520">NAD</keyword>
<feature type="domain" description="FAD/NAD(P)-binding" evidence="6">
    <location>
        <begin position="5"/>
        <end position="329"/>
    </location>
</feature>
<evidence type="ECO:0000256" key="3">
    <source>
        <dbReference type="ARBA" id="ARBA00022827"/>
    </source>
</evidence>
<sequence length="452" mass="48752">MEPPRVLVVGGGFAGVECVRRLERLLAPDEASITLVAPRNYQLYLPLLPQVAAGMLTPQSVAVSLRRLLHRTRVAPGAAIGVDLEAKVCVVRAITDEIVTEPYDYLVLAPGSVTRTFDIPGLAEQALGMKTLAEAAYLRDHVIAQLDIAAAAPDHEEKEARLQFVAVGGGYSGTETVAALHRLTSAAAERYPQLDPHAIKWHLIDIAHKLMPELGDELGEKAMNLLQRRGINVSLGVSVAEVDEKTVRLTDHRVLPCRTLIWTAGVQPSPLIGTLDAETVRGRLRVTEYMDVPGYHGVFAVGDAAAVPDPGKGDGAVCPPTAQHAQRQGRVVARNVAATLRGHPMEPYRHRAMGLVVDLGGADAVANPLGVPLKGLPAQAVTRGYHMLALHTPVAKTRVLTNWLLNATSGDDYVRMGFLANQPATLRELEHTDAYLSKDRMHSFTRPSDVAR</sequence>
<dbReference type="PRINTS" id="PR00411">
    <property type="entry name" value="PNDRDTASEI"/>
</dbReference>
<evidence type="ECO:0000256" key="4">
    <source>
        <dbReference type="ARBA" id="ARBA00023002"/>
    </source>
</evidence>
<dbReference type="InterPro" id="IPR045024">
    <property type="entry name" value="NDH-2"/>
</dbReference>
<dbReference type="Gene3D" id="3.50.50.100">
    <property type="match status" value="1"/>
</dbReference>
<dbReference type="SUPFAM" id="SSF51905">
    <property type="entry name" value="FAD/NAD(P)-binding domain"/>
    <property type="match status" value="1"/>
</dbReference>
<evidence type="ECO:0000313" key="7">
    <source>
        <dbReference type="EMBL" id="GLY70512.1"/>
    </source>
</evidence>
<dbReference type="EMBL" id="BSTI01000024">
    <property type="protein sequence ID" value="GLY70512.1"/>
    <property type="molecule type" value="Genomic_DNA"/>
</dbReference>
<comment type="caution">
    <text evidence="7">The sequence shown here is derived from an EMBL/GenBank/DDBJ whole genome shotgun (WGS) entry which is preliminary data.</text>
</comment>
<evidence type="ECO:0000256" key="2">
    <source>
        <dbReference type="ARBA" id="ARBA00022630"/>
    </source>
</evidence>
<keyword evidence="8" id="KW-1185">Reference proteome</keyword>
<name>A0A9W6RAH0_9PSEU</name>
<keyword evidence="2" id="KW-0285">Flavoprotein</keyword>
<evidence type="ECO:0000256" key="5">
    <source>
        <dbReference type="ARBA" id="ARBA00023027"/>
    </source>
</evidence>
<evidence type="ECO:0000256" key="1">
    <source>
        <dbReference type="ARBA" id="ARBA00005272"/>
    </source>
</evidence>
<dbReference type="AlphaFoldDB" id="A0A9W6RAH0"/>
<dbReference type="PANTHER" id="PTHR43706">
    <property type="entry name" value="NADH DEHYDROGENASE"/>
    <property type="match status" value="1"/>
</dbReference>
<evidence type="ECO:0000259" key="6">
    <source>
        <dbReference type="Pfam" id="PF07992"/>
    </source>
</evidence>
<reference evidence="7" key="1">
    <citation type="submission" date="2023-03" db="EMBL/GenBank/DDBJ databases">
        <title>Amycolatopsis taiwanensis NBRC 103393.</title>
        <authorList>
            <person name="Ichikawa N."/>
            <person name="Sato H."/>
            <person name="Tonouchi N."/>
        </authorList>
    </citation>
    <scope>NUCLEOTIDE SEQUENCE</scope>
    <source>
        <strain evidence="7">NBRC 103393</strain>
    </source>
</reference>
<dbReference type="PANTHER" id="PTHR43706:SF45">
    <property type="entry name" value="NADH DEHYDROGENASE-LIKE PROTEIN RV1812C"/>
    <property type="match status" value="1"/>
</dbReference>
<comment type="similarity">
    <text evidence="1">Belongs to the NADH dehydrogenase family.</text>
</comment>
<protein>
    <submittedName>
        <fullName evidence="7">Oxidoreductase</fullName>
    </submittedName>
</protein>
<dbReference type="InterPro" id="IPR036188">
    <property type="entry name" value="FAD/NAD-bd_sf"/>
</dbReference>
<keyword evidence="4" id="KW-0560">Oxidoreductase</keyword>
<organism evidence="7 8">
    <name type="scientific">Amycolatopsis taiwanensis</name>
    <dbReference type="NCBI Taxonomy" id="342230"/>
    <lineage>
        <taxon>Bacteria</taxon>
        <taxon>Bacillati</taxon>
        <taxon>Actinomycetota</taxon>
        <taxon>Actinomycetes</taxon>
        <taxon>Pseudonocardiales</taxon>
        <taxon>Pseudonocardiaceae</taxon>
        <taxon>Amycolatopsis</taxon>
    </lineage>
</organism>
<dbReference type="Pfam" id="PF07992">
    <property type="entry name" value="Pyr_redox_2"/>
    <property type="match status" value="1"/>
</dbReference>
<dbReference type="PRINTS" id="PR00368">
    <property type="entry name" value="FADPNR"/>
</dbReference>
<keyword evidence="3" id="KW-0274">FAD</keyword>
<accession>A0A9W6RAH0</accession>
<dbReference type="GO" id="GO:0003954">
    <property type="term" value="F:NADH dehydrogenase activity"/>
    <property type="evidence" value="ECO:0007669"/>
    <property type="project" value="InterPro"/>
</dbReference>